<proteinExistence type="predicted"/>
<feature type="compositionally biased region" description="Pro residues" evidence="1">
    <location>
        <begin position="118"/>
        <end position="139"/>
    </location>
</feature>
<dbReference type="AlphaFoldDB" id="A0AA35STV3"/>
<organism evidence="3 4">
    <name type="scientific">Geodia barretti</name>
    <name type="common">Barrett's horny sponge</name>
    <dbReference type="NCBI Taxonomy" id="519541"/>
    <lineage>
        <taxon>Eukaryota</taxon>
        <taxon>Metazoa</taxon>
        <taxon>Porifera</taxon>
        <taxon>Demospongiae</taxon>
        <taxon>Heteroscleromorpha</taxon>
        <taxon>Tetractinellida</taxon>
        <taxon>Astrophorina</taxon>
        <taxon>Geodiidae</taxon>
        <taxon>Geodia</taxon>
    </lineage>
</organism>
<evidence type="ECO:0000259" key="2">
    <source>
        <dbReference type="PROSITE" id="PS50017"/>
    </source>
</evidence>
<keyword evidence="4" id="KW-1185">Reference proteome</keyword>
<evidence type="ECO:0000313" key="4">
    <source>
        <dbReference type="Proteomes" id="UP001174909"/>
    </source>
</evidence>
<accession>A0AA35STV3</accession>
<dbReference type="SUPFAM" id="SSF47986">
    <property type="entry name" value="DEATH domain"/>
    <property type="match status" value="1"/>
</dbReference>
<feature type="region of interest" description="Disordered" evidence="1">
    <location>
        <begin position="115"/>
        <end position="143"/>
    </location>
</feature>
<dbReference type="Gene3D" id="1.10.533.10">
    <property type="entry name" value="Death Domain, Fas"/>
    <property type="match status" value="1"/>
</dbReference>
<dbReference type="InterPro" id="IPR011029">
    <property type="entry name" value="DEATH-like_dom_sf"/>
</dbReference>
<comment type="caution">
    <text evidence="3">The sequence shown here is derived from an EMBL/GenBank/DDBJ whole genome shotgun (WGS) entry which is preliminary data.</text>
</comment>
<dbReference type="EMBL" id="CASHTH010002783">
    <property type="protein sequence ID" value="CAI8035227.1"/>
    <property type="molecule type" value="Genomic_DNA"/>
</dbReference>
<reference evidence="3" key="1">
    <citation type="submission" date="2023-03" db="EMBL/GenBank/DDBJ databases">
        <authorList>
            <person name="Steffen K."/>
            <person name="Cardenas P."/>
        </authorList>
    </citation>
    <scope>NUCLEOTIDE SEQUENCE</scope>
</reference>
<evidence type="ECO:0000313" key="3">
    <source>
        <dbReference type="EMBL" id="CAI8035227.1"/>
    </source>
</evidence>
<gene>
    <name evidence="3" type="ORF">GBAR_LOCUS19775</name>
</gene>
<dbReference type="PROSITE" id="PS50017">
    <property type="entry name" value="DEATH_DOMAIN"/>
    <property type="match status" value="1"/>
</dbReference>
<dbReference type="Proteomes" id="UP001174909">
    <property type="component" value="Unassembled WGS sequence"/>
</dbReference>
<dbReference type="InterPro" id="IPR000488">
    <property type="entry name" value="Death_dom"/>
</dbReference>
<feature type="domain" description="Death" evidence="2">
    <location>
        <begin position="25"/>
        <end position="90"/>
    </location>
</feature>
<evidence type="ECO:0000256" key="1">
    <source>
        <dbReference type="SAM" id="MobiDB-lite"/>
    </source>
</evidence>
<name>A0AA35STV3_GEOBA</name>
<dbReference type="GO" id="GO:0007165">
    <property type="term" value="P:signal transduction"/>
    <property type="evidence" value="ECO:0007669"/>
    <property type="project" value="InterPro"/>
</dbReference>
<sequence length="207" mass="22510">MAASSKMLLKDVVAALDGLTLEQTKELVVRFGVELKTVQDIENEHKGSSRKMLTIQAWLDQDTQASWGKLVSGLQRMKMNSLALQVASEHCLQPPGAASPSTGDHQPATIRSVATPAPAAPSLPPPSTDPNQPTSPPPSDRCQPVALRSVADVKSAILHLKKTFSKLISRTRSVMCARESQEHEFLDEFRDYLLVLPVAKKAAHVFP</sequence>
<protein>
    <recommendedName>
        <fullName evidence="2">Death domain-containing protein</fullName>
    </recommendedName>
</protein>